<dbReference type="InterPro" id="IPR005477">
    <property type="entry name" value="Dxylulose-5-P_synthase"/>
</dbReference>
<evidence type="ECO:0000259" key="11">
    <source>
        <dbReference type="SMART" id="SM00861"/>
    </source>
</evidence>
<dbReference type="GO" id="GO:0019288">
    <property type="term" value="P:isopentenyl diphosphate biosynthetic process, methylerythritol 4-phosphate pathway"/>
    <property type="evidence" value="ECO:0007669"/>
    <property type="project" value="TreeGrafter"/>
</dbReference>
<organism evidence="12 13">
    <name type="scientific">Ruminiclostridium sufflavum DSM 19573</name>
    <dbReference type="NCBI Taxonomy" id="1121337"/>
    <lineage>
        <taxon>Bacteria</taxon>
        <taxon>Bacillati</taxon>
        <taxon>Bacillota</taxon>
        <taxon>Clostridia</taxon>
        <taxon>Eubacteriales</taxon>
        <taxon>Oscillospiraceae</taxon>
        <taxon>Ruminiclostridium</taxon>
    </lineage>
</organism>
<comment type="cofactor">
    <cofactor evidence="10">
        <name>thiamine diphosphate</name>
        <dbReference type="ChEBI" id="CHEBI:58937"/>
    </cofactor>
    <text evidence="10">Binds 1 thiamine pyrophosphate per subunit.</text>
</comment>
<dbReference type="GO" id="GO:0009228">
    <property type="term" value="P:thiamine biosynthetic process"/>
    <property type="evidence" value="ECO:0007669"/>
    <property type="project" value="UniProtKB-UniRule"/>
</dbReference>
<keyword evidence="9 10" id="KW-0414">Isoprene biosynthesis</keyword>
<comment type="similarity">
    <text evidence="2 10">Belongs to the transketolase family. DXPS subfamily.</text>
</comment>
<dbReference type="EMBL" id="QKMR01000008">
    <property type="protein sequence ID" value="PYG88012.1"/>
    <property type="molecule type" value="Genomic_DNA"/>
</dbReference>
<protein>
    <recommendedName>
        <fullName evidence="10">1-deoxy-D-xylulose-5-phosphate synthase</fullName>
        <ecNumber evidence="10">2.2.1.7</ecNumber>
    </recommendedName>
    <alternativeName>
        <fullName evidence="10">1-deoxyxylulose-5-phosphate synthase</fullName>
        <shortName evidence="10">DXP synthase</shortName>
        <shortName evidence="10">DXPS</shortName>
    </alternativeName>
</protein>
<keyword evidence="8 10" id="KW-0786">Thiamine pyrophosphate</keyword>
<dbReference type="Pfam" id="PF13292">
    <property type="entry name" value="DXP_synthase_N"/>
    <property type="match status" value="1"/>
</dbReference>
<dbReference type="PROSITE" id="PS00802">
    <property type="entry name" value="TRANSKETOLASE_2"/>
    <property type="match status" value="1"/>
</dbReference>
<dbReference type="SUPFAM" id="SSF52922">
    <property type="entry name" value="TK C-terminal domain-like"/>
    <property type="match status" value="1"/>
</dbReference>
<feature type="domain" description="Transketolase-like pyrimidine-binding" evidence="11">
    <location>
        <begin position="323"/>
        <end position="487"/>
    </location>
</feature>
<dbReference type="UniPathway" id="UPA00064">
    <property type="reaction ID" value="UER00091"/>
</dbReference>
<dbReference type="CDD" id="cd02007">
    <property type="entry name" value="TPP_DXS"/>
    <property type="match status" value="1"/>
</dbReference>
<reference evidence="12 13" key="1">
    <citation type="submission" date="2018-06" db="EMBL/GenBank/DDBJ databases">
        <title>Genomic Encyclopedia of Type Strains, Phase I: the one thousand microbial genomes (KMG-I) project.</title>
        <authorList>
            <person name="Kyrpides N."/>
        </authorList>
    </citation>
    <scope>NUCLEOTIDE SEQUENCE [LARGE SCALE GENOMIC DNA]</scope>
    <source>
        <strain evidence="12 13">DSM 19573</strain>
    </source>
</reference>
<evidence type="ECO:0000256" key="6">
    <source>
        <dbReference type="ARBA" id="ARBA00022842"/>
    </source>
</evidence>
<dbReference type="NCBIfam" id="TIGR00204">
    <property type="entry name" value="dxs"/>
    <property type="match status" value="1"/>
</dbReference>
<evidence type="ECO:0000256" key="7">
    <source>
        <dbReference type="ARBA" id="ARBA00022977"/>
    </source>
</evidence>
<dbReference type="Pfam" id="PF02779">
    <property type="entry name" value="Transket_pyr"/>
    <property type="match status" value="1"/>
</dbReference>
<dbReference type="Gene3D" id="3.40.50.970">
    <property type="match status" value="2"/>
</dbReference>
<evidence type="ECO:0000256" key="5">
    <source>
        <dbReference type="ARBA" id="ARBA00022723"/>
    </source>
</evidence>
<dbReference type="InterPro" id="IPR029061">
    <property type="entry name" value="THDP-binding"/>
</dbReference>
<dbReference type="GO" id="GO:0005829">
    <property type="term" value="C:cytosol"/>
    <property type="evidence" value="ECO:0007669"/>
    <property type="project" value="TreeGrafter"/>
</dbReference>
<feature type="binding site" evidence="10">
    <location>
        <position position="81"/>
    </location>
    <ligand>
        <name>thiamine diphosphate</name>
        <dbReference type="ChEBI" id="CHEBI:58937"/>
    </ligand>
</feature>
<feature type="binding site" evidence="10">
    <location>
        <position position="294"/>
    </location>
    <ligand>
        <name>thiamine diphosphate</name>
        <dbReference type="ChEBI" id="CHEBI:58937"/>
    </ligand>
</feature>
<dbReference type="Proteomes" id="UP000248132">
    <property type="component" value="Unassembled WGS sequence"/>
</dbReference>
<evidence type="ECO:0000256" key="8">
    <source>
        <dbReference type="ARBA" id="ARBA00023052"/>
    </source>
</evidence>
<comment type="cofactor">
    <cofactor evidence="10">
        <name>Mg(2+)</name>
        <dbReference type="ChEBI" id="CHEBI:18420"/>
    </cofactor>
    <text evidence="10">Binds 1 Mg(2+) ion per subunit.</text>
</comment>
<accession>A0A318XPJ5</accession>
<name>A0A318XPJ5_9FIRM</name>
<gene>
    <name evidence="10" type="primary">dxs</name>
    <name evidence="12" type="ORF">LY28_01722</name>
</gene>
<feature type="binding site" evidence="10">
    <location>
        <position position="374"/>
    </location>
    <ligand>
        <name>thiamine diphosphate</name>
        <dbReference type="ChEBI" id="CHEBI:58937"/>
    </ligand>
</feature>
<feature type="binding site" evidence="10">
    <location>
        <position position="182"/>
    </location>
    <ligand>
        <name>Mg(2+)</name>
        <dbReference type="ChEBI" id="CHEBI:18420"/>
    </ligand>
</feature>
<dbReference type="RefSeq" id="WP_207658071.1">
    <property type="nucleotide sequence ID" value="NZ_QKMR01000008.1"/>
</dbReference>
<dbReference type="NCBIfam" id="NF003933">
    <property type="entry name" value="PRK05444.2-2"/>
    <property type="match status" value="1"/>
</dbReference>
<dbReference type="Pfam" id="PF02780">
    <property type="entry name" value="Transketolase_C"/>
    <property type="match status" value="1"/>
</dbReference>
<dbReference type="SMART" id="SM00861">
    <property type="entry name" value="Transket_pyr"/>
    <property type="match status" value="1"/>
</dbReference>
<keyword evidence="4 10" id="KW-0808">Transferase</keyword>
<sequence>MLEERQHNTLILDRIRSPEDLKTLSYEELERLAIEIRDFLLGSLSKTGGHLASNLGIVELTFAIHRSFDAAIDKIIWDVGHQAYVHKIITGRRDQFQDLRKIKGLSGFPKAKENKMDCFDTGHSSTSVSAAIGLASARDIKKESHHVVTVVGDGSMTGGMIFEALNNAGEQGKAVIVILNDNGISISPSVGGLSKYLERIKKNPLYVKEKSNLSLELNNFCSERPLKKQMSIPPIRCNVKYTSMFGDFFEELGFHYIGPIDGHDLNKLMEGLEHAKSIHGPVIVHVCTRKGKGYKYAEEKPSKYHGVSPFNIETGEPLIRNETGYSGVFGREIIRLGEIEPKLVVITAAMKEGTGINEFSQKYPNRFFDVGIAEQHAATFAAGLAAGGLKPVFAVYSTFLQRAYDQIIHDIARQKLNVVFAIDRAGIVGEDGETHQGIYDISYLRHIPNMSIMSPADYRELSEMLKYAVLMHEGPIAIRYPRGVGREKLMNSDSIIYPKSYIAREGKDLTIVALGKMVETVLNVAELLKIKGISAEVINARFVKPLDTITIFESVRKTGNLVTIEDNTIIGGFGEGILDALNSEGIVVNIKIIGFPDEFIEQGTIEQIFNKYKMNEKGIENSIFEFLNKSASLKI</sequence>
<proteinExistence type="inferred from homology"/>
<dbReference type="FunFam" id="3.40.50.970:FF:000005">
    <property type="entry name" value="1-deoxy-D-xylulose-5-phosphate synthase"/>
    <property type="match status" value="1"/>
</dbReference>
<dbReference type="PANTHER" id="PTHR43322:SF5">
    <property type="entry name" value="1-DEOXY-D-XYLULOSE-5-PHOSPHATE SYNTHASE, CHLOROPLASTIC"/>
    <property type="match status" value="1"/>
</dbReference>
<comment type="subunit">
    <text evidence="3 10">Homodimer.</text>
</comment>
<keyword evidence="6 10" id="KW-0460">Magnesium</keyword>
<dbReference type="CDD" id="cd07033">
    <property type="entry name" value="TPP_PYR_DXS_TK_like"/>
    <property type="match status" value="1"/>
</dbReference>
<comment type="function">
    <text evidence="10">Catalyzes the acyloin condensation reaction between C atoms 2 and 3 of pyruvate and glyceraldehyde 3-phosphate to yield 1-deoxy-D-xylulose-5-phosphate (DXP).</text>
</comment>
<feature type="binding site" evidence="10">
    <location>
        <position position="182"/>
    </location>
    <ligand>
        <name>thiamine diphosphate</name>
        <dbReference type="ChEBI" id="CHEBI:58937"/>
    </ligand>
</feature>
<dbReference type="GO" id="GO:0030976">
    <property type="term" value="F:thiamine pyrophosphate binding"/>
    <property type="evidence" value="ECO:0007669"/>
    <property type="project" value="UniProtKB-UniRule"/>
</dbReference>
<evidence type="ECO:0000313" key="12">
    <source>
        <dbReference type="EMBL" id="PYG88012.1"/>
    </source>
</evidence>
<keyword evidence="7 10" id="KW-0784">Thiamine biosynthesis</keyword>
<dbReference type="PANTHER" id="PTHR43322">
    <property type="entry name" value="1-D-DEOXYXYLULOSE 5-PHOSPHATE SYNTHASE-RELATED"/>
    <property type="match status" value="1"/>
</dbReference>
<dbReference type="AlphaFoldDB" id="A0A318XPJ5"/>
<comment type="caution">
    <text evidence="12">The sequence shown here is derived from an EMBL/GenBank/DDBJ whole genome shotgun (WGS) entry which is preliminary data.</text>
</comment>
<dbReference type="InterPro" id="IPR033248">
    <property type="entry name" value="Transketolase_C"/>
</dbReference>
<feature type="binding site" evidence="10">
    <location>
        <begin position="154"/>
        <end position="155"/>
    </location>
    <ligand>
        <name>thiamine diphosphate</name>
        <dbReference type="ChEBI" id="CHEBI:58937"/>
    </ligand>
</feature>
<evidence type="ECO:0000256" key="1">
    <source>
        <dbReference type="ARBA" id="ARBA00004980"/>
    </source>
</evidence>
<dbReference type="InterPro" id="IPR020826">
    <property type="entry name" value="Transketolase_BS"/>
</dbReference>
<dbReference type="EC" id="2.2.1.7" evidence="10"/>
<dbReference type="GO" id="GO:0008661">
    <property type="term" value="F:1-deoxy-D-xylulose-5-phosphate synthase activity"/>
    <property type="evidence" value="ECO:0007669"/>
    <property type="project" value="UniProtKB-UniRule"/>
</dbReference>
<dbReference type="InterPro" id="IPR005475">
    <property type="entry name" value="Transketolase-like_Pyr-bd"/>
</dbReference>
<feature type="binding site" evidence="10">
    <location>
        <begin position="122"/>
        <end position="124"/>
    </location>
    <ligand>
        <name>thiamine diphosphate</name>
        <dbReference type="ChEBI" id="CHEBI:58937"/>
    </ligand>
</feature>
<keyword evidence="13" id="KW-1185">Reference proteome</keyword>
<dbReference type="InterPro" id="IPR009014">
    <property type="entry name" value="Transketo_C/PFOR_II"/>
</dbReference>
<feature type="binding site" evidence="10">
    <location>
        <position position="153"/>
    </location>
    <ligand>
        <name>Mg(2+)</name>
        <dbReference type="ChEBI" id="CHEBI:18420"/>
    </ligand>
</feature>
<evidence type="ECO:0000256" key="4">
    <source>
        <dbReference type="ARBA" id="ARBA00022679"/>
    </source>
</evidence>
<dbReference type="GO" id="GO:0016114">
    <property type="term" value="P:terpenoid biosynthetic process"/>
    <property type="evidence" value="ECO:0007669"/>
    <property type="project" value="UniProtKB-UniRule"/>
</dbReference>
<dbReference type="Gene3D" id="3.40.50.920">
    <property type="match status" value="1"/>
</dbReference>
<comment type="catalytic activity">
    <reaction evidence="10">
        <text>D-glyceraldehyde 3-phosphate + pyruvate + H(+) = 1-deoxy-D-xylulose 5-phosphate + CO2</text>
        <dbReference type="Rhea" id="RHEA:12605"/>
        <dbReference type="ChEBI" id="CHEBI:15361"/>
        <dbReference type="ChEBI" id="CHEBI:15378"/>
        <dbReference type="ChEBI" id="CHEBI:16526"/>
        <dbReference type="ChEBI" id="CHEBI:57792"/>
        <dbReference type="ChEBI" id="CHEBI:59776"/>
        <dbReference type="EC" id="2.2.1.7"/>
    </reaction>
</comment>
<keyword evidence="5 10" id="KW-0479">Metal-binding</keyword>
<evidence type="ECO:0000256" key="10">
    <source>
        <dbReference type="HAMAP-Rule" id="MF_00315"/>
    </source>
</evidence>
<comment type="pathway">
    <text evidence="1 10">Metabolic intermediate biosynthesis; 1-deoxy-D-xylulose 5-phosphate biosynthesis; 1-deoxy-D-xylulose 5-phosphate from D-glyceraldehyde 3-phosphate and pyruvate: step 1/1.</text>
</comment>
<evidence type="ECO:0000256" key="3">
    <source>
        <dbReference type="ARBA" id="ARBA00011738"/>
    </source>
</evidence>
<dbReference type="HAMAP" id="MF_00315">
    <property type="entry name" value="DXP_synth"/>
    <property type="match status" value="1"/>
</dbReference>
<evidence type="ECO:0000256" key="2">
    <source>
        <dbReference type="ARBA" id="ARBA00011081"/>
    </source>
</evidence>
<evidence type="ECO:0000256" key="9">
    <source>
        <dbReference type="ARBA" id="ARBA00023229"/>
    </source>
</evidence>
<evidence type="ECO:0000313" key="13">
    <source>
        <dbReference type="Proteomes" id="UP000248132"/>
    </source>
</evidence>
<dbReference type="GO" id="GO:0000287">
    <property type="term" value="F:magnesium ion binding"/>
    <property type="evidence" value="ECO:0007669"/>
    <property type="project" value="UniProtKB-UniRule"/>
</dbReference>
<dbReference type="SUPFAM" id="SSF52518">
    <property type="entry name" value="Thiamin diphosphate-binding fold (THDP-binding)"/>
    <property type="match status" value="2"/>
</dbReference>